<reference evidence="2" key="1">
    <citation type="submission" date="2015-12" db="EMBL/GenBank/DDBJ databases">
        <title>Update maize B73 reference genome by single molecule sequencing technologies.</title>
        <authorList>
            <consortium name="Maize Genome Sequencing Project"/>
            <person name="Ware D."/>
        </authorList>
    </citation>
    <scope>NUCLEOTIDE SEQUENCE [LARGE SCALE GENOMIC DNA]</scope>
    <source>
        <tissue evidence="2">Seedling</tissue>
    </source>
</reference>
<feature type="region of interest" description="Disordered" evidence="1">
    <location>
        <begin position="81"/>
        <end position="111"/>
    </location>
</feature>
<proteinExistence type="predicted"/>
<protein>
    <submittedName>
        <fullName evidence="2">Uncharacterized protein</fullName>
    </submittedName>
</protein>
<sequence>MSGYGSCSGDRCDLDLRGEFDENLLRKVFELYYENGLLDLSYAPDVGDYLVCEDTSFVPCNKDQAPIPEGMMGTEVEKRLNGQSYRWEQREGQQMSSSNRSPDTSQFHKFG</sequence>
<evidence type="ECO:0000313" key="2">
    <source>
        <dbReference type="EMBL" id="ONM23711.1"/>
    </source>
</evidence>
<name>A0A1D6EVW4_MAIZE</name>
<accession>A0A1D6EVW4</accession>
<gene>
    <name evidence="2" type="ORF">ZEAMMB73_Zm00001d006404</name>
</gene>
<evidence type="ECO:0000256" key="1">
    <source>
        <dbReference type="SAM" id="MobiDB-lite"/>
    </source>
</evidence>
<dbReference type="AlphaFoldDB" id="A0A1D6EVW4"/>
<dbReference type="EMBL" id="CM007648">
    <property type="protein sequence ID" value="ONM23711.1"/>
    <property type="molecule type" value="Genomic_DNA"/>
</dbReference>
<dbReference type="STRING" id="4577.A0A1D6EVW4"/>
<organism evidence="2">
    <name type="scientific">Zea mays</name>
    <name type="common">Maize</name>
    <dbReference type="NCBI Taxonomy" id="4577"/>
    <lineage>
        <taxon>Eukaryota</taxon>
        <taxon>Viridiplantae</taxon>
        <taxon>Streptophyta</taxon>
        <taxon>Embryophyta</taxon>
        <taxon>Tracheophyta</taxon>
        <taxon>Spermatophyta</taxon>
        <taxon>Magnoliopsida</taxon>
        <taxon>Liliopsida</taxon>
        <taxon>Poales</taxon>
        <taxon>Poaceae</taxon>
        <taxon>PACMAD clade</taxon>
        <taxon>Panicoideae</taxon>
        <taxon>Andropogonodae</taxon>
        <taxon>Andropogoneae</taxon>
        <taxon>Tripsacinae</taxon>
        <taxon>Zea</taxon>
    </lineage>
</organism>
<dbReference type="InParanoid" id="A0A1D6EVW4"/>